<accession>A0A1B9HVA3</accession>
<reference evidence="3" key="2">
    <citation type="submission" date="2013-07" db="EMBL/GenBank/DDBJ databases">
        <authorList>
            <consortium name="The Broad Institute Genome Sequencing Platform"/>
            <person name="Cuomo C."/>
            <person name="Litvintseva A."/>
            <person name="Chen Y."/>
            <person name="Heitman J."/>
            <person name="Sun S."/>
            <person name="Springer D."/>
            <person name="Dromer F."/>
            <person name="Young S.K."/>
            <person name="Zeng Q."/>
            <person name="Gargeya S."/>
            <person name="Fitzgerald M."/>
            <person name="Abouelleil A."/>
            <person name="Alvarado L."/>
            <person name="Berlin A.M."/>
            <person name="Chapman S.B."/>
            <person name="Dewar J."/>
            <person name="Goldberg J."/>
            <person name="Griggs A."/>
            <person name="Gujja S."/>
            <person name="Hansen M."/>
            <person name="Howarth C."/>
            <person name="Imamovic A."/>
            <person name="Larimer J."/>
            <person name="McCowan C."/>
            <person name="Murphy C."/>
            <person name="Pearson M."/>
            <person name="Priest M."/>
            <person name="Roberts A."/>
            <person name="Saif S."/>
            <person name="Shea T."/>
            <person name="Sykes S."/>
            <person name="Wortman J."/>
            <person name="Nusbaum C."/>
            <person name="Birren B."/>
        </authorList>
    </citation>
    <scope>NUCLEOTIDE SEQUENCE</scope>
    <source>
        <strain evidence="3">CBS 10737</strain>
    </source>
</reference>
<feature type="compositionally biased region" description="Low complexity" evidence="1">
    <location>
        <begin position="217"/>
        <end position="231"/>
    </location>
</feature>
<name>A0A1B9HVA3_9TREE</name>
<sequence>MAKNASDPNIYNFDPTLHSSKEPMSSIGEFGNGRITEFEQPLSRFSDSSTDSSTQLGETEYDGVDIAGPEDHNEHITNSMSFGDNHFISSNLNSIEGCEPPSDEPIPTSYCDTSSYDYSPPPATHRENRSNSLPYGWQNPGSIYTDPDTYGPDYWRTSIPQPIIKYAQMNHSGGPSIASTESETSIKQGSHNTQRPYTASKTHFSPRAFANKIFGLSKSSSPSPDTSDRSTAASTKTQGRRKRAKELFKKFKGRLSFTPGNTGLTHISNAERDLYGCSESEKNKRQARFDRSLDAEGMLRTSNAPSYGLSLGDISIKSGGMSEEGSIFEGITYEDISLEGEEQSQKFTWEELKDRLGERESSLYAF</sequence>
<reference evidence="2" key="1">
    <citation type="submission" date="2013-07" db="EMBL/GenBank/DDBJ databases">
        <title>The Genome Sequence of Cryptococcus pinus CBS10737.</title>
        <authorList>
            <consortium name="The Broad Institute Genome Sequencing Platform"/>
            <person name="Cuomo C."/>
            <person name="Litvintseva A."/>
            <person name="Chen Y."/>
            <person name="Heitman J."/>
            <person name="Sun S."/>
            <person name="Springer D."/>
            <person name="Dromer F."/>
            <person name="Young S.K."/>
            <person name="Zeng Q."/>
            <person name="Gargeya S."/>
            <person name="Fitzgerald M."/>
            <person name="Abouelleil A."/>
            <person name="Alvarado L."/>
            <person name="Berlin A.M."/>
            <person name="Chapman S.B."/>
            <person name="Dewar J."/>
            <person name="Goldberg J."/>
            <person name="Griggs A."/>
            <person name="Gujja S."/>
            <person name="Hansen M."/>
            <person name="Howarth C."/>
            <person name="Imamovic A."/>
            <person name="Larimer J."/>
            <person name="McCowan C."/>
            <person name="Murphy C."/>
            <person name="Pearson M."/>
            <person name="Priest M."/>
            <person name="Roberts A."/>
            <person name="Saif S."/>
            <person name="Shea T."/>
            <person name="Sykes S."/>
            <person name="Wortman J."/>
            <person name="Nusbaum C."/>
            <person name="Birren B."/>
        </authorList>
    </citation>
    <scope>NUCLEOTIDE SEQUENCE [LARGE SCALE GENOMIC DNA]</scope>
    <source>
        <strain evidence="2">CBS 10737</strain>
    </source>
</reference>
<organism evidence="2">
    <name type="scientific">Kwoniella pini CBS 10737</name>
    <dbReference type="NCBI Taxonomy" id="1296096"/>
    <lineage>
        <taxon>Eukaryota</taxon>
        <taxon>Fungi</taxon>
        <taxon>Dikarya</taxon>
        <taxon>Basidiomycota</taxon>
        <taxon>Agaricomycotina</taxon>
        <taxon>Tremellomycetes</taxon>
        <taxon>Tremellales</taxon>
        <taxon>Cryptococcaceae</taxon>
        <taxon>Kwoniella</taxon>
    </lineage>
</organism>
<evidence type="ECO:0000313" key="4">
    <source>
        <dbReference type="Proteomes" id="UP000094020"/>
    </source>
</evidence>
<evidence type="ECO:0000313" key="3">
    <source>
        <dbReference type="EMBL" id="WWC68024.1"/>
    </source>
</evidence>
<dbReference type="GeneID" id="30175335"/>
<dbReference type="EMBL" id="KV700117">
    <property type="protein sequence ID" value="OCF47188.1"/>
    <property type="molecule type" value="Genomic_DNA"/>
</dbReference>
<feature type="region of interest" description="Disordered" evidence="1">
    <location>
        <begin position="215"/>
        <end position="243"/>
    </location>
</feature>
<gene>
    <name evidence="2" type="ORF">I206_06966</name>
    <name evidence="3" type="ORF">I206_101943</name>
</gene>
<reference evidence="2" key="3">
    <citation type="submission" date="2016-07" db="EMBL/GenBank/DDBJ databases">
        <title>Evolution of pathogenesis and genome organization in the Tremellales.</title>
        <authorList>
            <person name="Cuomo C."/>
            <person name="Litvintseva A."/>
            <person name="Heitman J."/>
            <person name="Chen Y."/>
            <person name="Sun S."/>
            <person name="Springer D."/>
            <person name="Dromer F."/>
            <person name="Young S."/>
            <person name="Zeng Q."/>
            <person name="Chapman S."/>
            <person name="Gujja S."/>
            <person name="Saif S."/>
            <person name="Birren B."/>
        </authorList>
    </citation>
    <scope>NUCLEOTIDE SEQUENCE</scope>
    <source>
        <strain evidence="2">CBS 10737</strain>
    </source>
</reference>
<evidence type="ECO:0000256" key="1">
    <source>
        <dbReference type="SAM" id="MobiDB-lite"/>
    </source>
</evidence>
<feature type="region of interest" description="Disordered" evidence="1">
    <location>
        <begin position="170"/>
        <end position="202"/>
    </location>
</feature>
<protein>
    <submittedName>
        <fullName evidence="2">Uncharacterized protein</fullName>
    </submittedName>
</protein>
<evidence type="ECO:0000313" key="2">
    <source>
        <dbReference type="EMBL" id="OCF47188.1"/>
    </source>
</evidence>
<dbReference type="KEGG" id="kpin:30175335"/>
<proteinExistence type="predicted"/>
<dbReference type="OrthoDB" id="10656722at2759"/>
<dbReference type="EMBL" id="CP144520">
    <property type="protein sequence ID" value="WWC68024.1"/>
    <property type="molecule type" value="Genomic_DNA"/>
</dbReference>
<dbReference type="RefSeq" id="XP_019008407.1">
    <property type="nucleotide sequence ID" value="XM_019158661.1"/>
</dbReference>
<dbReference type="Proteomes" id="UP000094020">
    <property type="component" value="Chromosome 2"/>
</dbReference>
<reference evidence="3" key="4">
    <citation type="submission" date="2024-02" db="EMBL/GenBank/DDBJ databases">
        <title>Comparative genomics of Cryptococcus and Kwoniella reveals pathogenesis evolution and contrasting modes of karyotype evolution via chromosome fusion or intercentromeric recombination.</title>
        <authorList>
            <person name="Coelho M.A."/>
            <person name="David-Palma M."/>
            <person name="Shea T."/>
            <person name="Bowers K."/>
            <person name="McGinley-Smith S."/>
            <person name="Mohammad A.W."/>
            <person name="Gnirke A."/>
            <person name="Yurkov A.M."/>
            <person name="Nowrousian M."/>
            <person name="Sun S."/>
            <person name="Cuomo C.A."/>
            <person name="Heitman J."/>
        </authorList>
    </citation>
    <scope>NUCLEOTIDE SEQUENCE</scope>
    <source>
        <strain evidence="3">CBS 10737</strain>
    </source>
</reference>
<dbReference type="AlphaFoldDB" id="A0A1B9HVA3"/>
<keyword evidence="4" id="KW-1185">Reference proteome</keyword>
<feature type="region of interest" description="Disordered" evidence="1">
    <location>
        <begin position="1"/>
        <end position="31"/>
    </location>
</feature>